<dbReference type="AlphaFoldDB" id="A0AAE3TE45"/>
<dbReference type="InterPro" id="IPR000870">
    <property type="entry name" value="Homoserine_kinase"/>
</dbReference>
<feature type="domain" description="GHMP kinase N-terminal" evidence="9">
    <location>
        <begin position="63"/>
        <end position="150"/>
    </location>
</feature>
<dbReference type="EC" id="2.7.1.39" evidence="7 8"/>
<keyword evidence="4 7" id="KW-0547">Nucleotide-binding</keyword>
<comment type="similarity">
    <text evidence="7">Belongs to the GHMP kinase family. Homoserine kinase subfamily.</text>
</comment>
<comment type="catalytic activity">
    <reaction evidence="7">
        <text>L-homoserine + ATP = O-phospho-L-homoserine + ADP + H(+)</text>
        <dbReference type="Rhea" id="RHEA:13985"/>
        <dbReference type="ChEBI" id="CHEBI:15378"/>
        <dbReference type="ChEBI" id="CHEBI:30616"/>
        <dbReference type="ChEBI" id="CHEBI:57476"/>
        <dbReference type="ChEBI" id="CHEBI:57590"/>
        <dbReference type="ChEBI" id="CHEBI:456216"/>
        <dbReference type="EC" id="2.7.1.39"/>
    </reaction>
</comment>
<dbReference type="PRINTS" id="PR00958">
    <property type="entry name" value="HOMSERKINASE"/>
</dbReference>
<dbReference type="Pfam" id="PF00288">
    <property type="entry name" value="GHMP_kinases_N"/>
    <property type="match status" value="1"/>
</dbReference>
<keyword evidence="12" id="KW-1185">Reference proteome</keyword>
<dbReference type="GO" id="GO:0005524">
    <property type="term" value="F:ATP binding"/>
    <property type="evidence" value="ECO:0007669"/>
    <property type="project" value="UniProtKB-UniRule"/>
</dbReference>
<evidence type="ECO:0000313" key="11">
    <source>
        <dbReference type="EMBL" id="MDF1613156.1"/>
    </source>
</evidence>
<dbReference type="InterPro" id="IPR013750">
    <property type="entry name" value="GHMP_kinase_C_dom"/>
</dbReference>
<reference evidence="11" key="1">
    <citation type="submission" date="2023-03" db="EMBL/GenBank/DDBJ databases">
        <title>Stygiobacter electus gen. nov., sp. nov., facultatively anaerobic thermotolerant bacterium of the class Ignavibacteria from a well of Yessentuki mineral water deposit.</title>
        <authorList>
            <person name="Podosokorskaya O.A."/>
            <person name="Elcheninov A.G."/>
            <person name="Petrova N.F."/>
            <person name="Zavarzina D.G."/>
            <person name="Kublanov I.V."/>
            <person name="Merkel A.Y."/>
        </authorList>
    </citation>
    <scope>NUCLEOTIDE SEQUENCE</scope>
    <source>
        <strain evidence="11">09-Me</strain>
    </source>
</reference>
<dbReference type="Proteomes" id="UP001221302">
    <property type="component" value="Unassembled WGS sequence"/>
</dbReference>
<protein>
    <recommendedName>
        <fullName evidence="7 8">Homoserine kinase</fullName>
        <shortName evidence="7">HK</shortName>
        <shortName evidence="7">HSK</shortName>
        <ecNumber evidence="7 8">2.7.1.39</ecNumber>
    </recommendedName>
</protein>
<evidence type="ECO:0000259" key="9">
    <source>
        <dbReference type="Pfam" id="PF00288"/>
    </source>
</evidence>
<keyword evidence="5 7" id="KW-0418">Kinase</keyword>
<dbReference type="EMBL" id="JARGDL010000028">
    <property type="protein sequence ID" value="MDF1613156.1"/>
    <property type="molecule type" value="Genomic_DNA"/>
</dbReference>
<dbReference type="PANTHER" id="PTHR20861">
    <property type="entry name" value="HOMOSERINE/4-DIPHOSPHOCYTIDYL-2-C-METHYL-D-ERYTHRITOL KINASE"/>
    <property type="match status" value="1"/>
</dbReference>
<dbReference type="Gene3D" id="3.30.70.890">
    <property type="entry name" value="GHMP kinase, C-terminal domain"/>
    <property type="match status" value="1"/>
</dbReference>
<dbReference type="RefSeq" id="WP_321536926.1">
    <property type="nucleotide sequence ID" value="NZ_JARGDL010000028.1"/>
</dbReference>
<dbReference type="SUPFAM" id="SSF54211">
    <property type="entry name" value="Ribosomal protein S5 domain 2-like"/>
    <property type="match status" value="1"/>
</dbReference>
<dbReference type="InterPro" id="IPR006204">
    <property type="entry name" value="GHMP_kinase_N_dom"/>
</dbReference>
<feature type="domain" description="GHMP kinase C-terminal" evidence="10">
    <location>
        <begin position="211"/>
        <end position="285"/>
    </location>
</feature>
<evidence type="ECO:0000259" key="10">
    <source>
        <dbReference type="Pfam" id="PF08544"/>
    </source>
</evidence>
<dbReference type="Pfam" id="PF08544">
    <property type="entry name" value="GHMP_kinases_C"/>
    <property type="match status" value="1"/>
</dbReference>
<dbReference type="PANTHER" id="PTHR20861:SF1">
    <property type="entry name" value="HOMOSERINE KINASE"/>
    <property type="match status" value="1"/>
</dbReference>
<keyword evidence="1 7" id="KW-0028">Amino-acid biosynthesis</keyword>
<dbReference type="NCBIfam" id="TIGR00191">
    <property type="entry name" value="thrB"/>
    <property type="match status" value="1"/>
</dbReference>
<dbReference type="GO" id="GO:0005737">
    <property type="term" value="C:cytoplasm"/>
    <property type="evidence" value="ECO:0007669"/>
    <property type="project" value="UniProtKB-SubCell"/>
</dbReference>
<organism evidence="11 12">
    <name type="scientific">Stygiobacter electus</name>
    <dbReference type="NCBI Taxonomy" id="3032292"/>
    <lineage>
        <taxon>Bacteria</taxon>
        <taxon>Pseudomonadati</taxon>
        <taxon>Ignavibacteriota</taxon>
        <taxon>Ignavibacteria</taxon>
        <taxon>Ignavibacteriales</taxon>
        <taxon>Melioribacteraceae</taxon>
        <taxon>Stygiobacter</taxon>
    </lineage>
</organism>
<evidence type="ECO:0000256" key="3">
    <source>
        <dbReference type="ARBA" id="ARBA00022697"/>
    </source>
</evidence>
<accession>A0AAE3TE45</accession>
<dbReference type="GO" id="GO:0009088">
    <property type="term" value="P:threonine biosynthetic process"/>
    <property type="evidence" value="ECO:0007669"/>
    <property type="project" value="UniProtKB-UniRule"/>
</dbReference>
<dbReference type="NCBIfam" id="NF002288">
    <property type="entry name" value="PRK01212.1-4"/>
    <property type="match status" value="1"/>
</dbReference>
<proteinExistence type="inferred from homology"/>
<dbReference type="InterPro" id="IPR020568">
    <property type="entry name" value="Ribosomal_Su5_D2-typ_SF"/>
</dbReference>
<dbReference type="GO" id="GO:0004413">
    <property type="term" value="F:homoserine kinase activity"/>
    <property type="evidence" value="ECO:0007669"/>
    <property type="project" value="UniProtKB-UniRule"/>
</dbReference>
<comment type="function">
    <text evidence="7">Catalyzes the ATP-dependent phosphorylation of L-homoserine to L-homoserine phosphate.</text>
</comment>
<evidence type="ECO:0000256" key="6">
    <source>
        <dbReference type="ARBA" id="ARBA00022840"/>
    </source>
</evidence>
<keyword evidence="2 7" id="KW-0808">Transferase</keyword>
<sequence length="309" mass="33471">MNKSIKVSVPATVSNVGPGFDIMGFALNVPVEEMILTIKQKPEIKIKKITGDKNKLPFDINKNTATVALKKMLDKLNTNIGIELEINKKLNSGSGLGSSAASAVASVFALNEILNKPFSKNELLEFALQGEAVASGSIHADNVAPCLFGGFILIRDYNPIDLIKIKSPKNLFCSVLHPQFEIKTSDARKLIKKNYTLKELLTQTSNAAGLVTALLKSDYELIKRSLNDVVAEPARAKLIPGFYEIKNRALENGALGCSISGSGPSIFAFSKSLDEAINIGNEMKKVSSRYTKKNIIYVSSINNDGPQVI</sequence>
<evidence type="ECO:0000256" key="8">
    <source>
        <dbReference type="NCBIfam" id="TIGR00191"/>
    </source>
</evidence>
<keyword evidence="7" id="KW-0963">Cytoplasm</keyword>
<comment type="caution">
    <text evidence="11">The sequence shown here is derived from an EMBL/GenBank/DDBJ whole genome shotgun (WGS) entry which is preliminary data.</text>
</comment>
<evidence type="ECO:0000256" key="7">
    <source>
        <dbReference type="HAMAP-Rule" id="MF_00384"/>
    </source>
</evidence>
<keyword evidence="6 7" id="KW-0067">ATP-binding</keyword>
<evidence type="ECO:0000256" key="5">
    <source>
        <dbReference type="ARBA" id="ARBA00022777"/>
    </source>
</evidence>
<dbReference type="InterPro" id="IPR036554">
    <property type="entry name" value="GHMP_kinase_C_sf"/>
</dbReference>
<keyword evidence="3 7" id="KW-0791">Threonine biosynthesis</keyword>
<dbReference type="InterPro" id="IPR014721">
    <property type="entry name" value="Ribsml_uS5_D2-typ_fold_subgr"/>
</dbReference>
<evidence type="ECO:0000313" key="12">
    <source>
        <dbReference type="Proteomes" id="UP001221302"/>
    </source>
</evidence>
<dbReference type="SUPFAM" id="SSF55060">
    <property type="entry name" value="GHMP Kinase, C-terminal domain"/>
    <property type="match status" value="1"/>
</dbReference>
<comment type="caution">
    <text evidence="7">Lacks conserved residue(s) required for the propagation of feature annotation.</text>
</comment>
<dbReference type="PIRSF" id="PIRSF000676">
    <property type="entry name" value="Homoser_kin"/>
    <property type="match status" value="1"/>
</dbReference>
<gene>
    <name evidence="7" type="primary">thrB</name>
    <name evidence="11" type="ORF">P0M35_13400</name>
</gene>
<dbReference type="Gene3D" id="3.30.230.10">
    <property type="match status" value="1"/>
</dbReference>
<name>A0AAE3TE45_9BACT</name>
<comment type="subcellular location">
    <subcellularLocation>
        <location evidence="7">Cytoplasm</location>
    </subcellularLocation>
</comment>
<evidence type="ECO:0000256" key="1">
    <source>
        <dbReference type="ARBA" id="ARBA00022605"/>
    </source>
</evidence>
<evidence type="ECO:0000256" key="2">
    <source>
        <dbReference type="ARBA" id="ARBA00022679"/>
    </source>
</evidence>
<evidence type="ECO:0000256" key="4">
    <source>
        <dbReference type="ARBA" id="ARBA00022741"/>
    </source>
</evidence>
<dbReference type="HAMAP" id="MF_00384">
    <property type="entry name" value="Homoser_kinase"/>
    <property type="match status" value="1"/>
</dbReference>
<comment type="pathway">
    <text evidence="7">Amino-acid biosynthesis; L-threonine biosynthesis; L-threonine from L-aspartate: step 4/5.</text>
</comment>